<dbReference type="InterPro" id="IPR027385">
    <property type="entry name" value="Beta-barrel_OMP"/>
</dbReference>
<organism evidence="4 5">
    <name type="scientific">Shewanella loihica (strain ATCC BAA-1088 / PV-4)</name>
    <dbReference type="NCBI Taxonomy" id="323850"/>
    <lineage>
        <taxon>Bacteria</taxon>
        <taxon>Pseudomonadati</taxon>
        <taxon>Pseudomonadota</taxon>
        <taxon>Gammaproteobacteria</taxon>
        <taxon>Alteromonadales</taxon>
        <taxon>Shewanellaceae</taxon>
        <taxon>Shewanella</taxon>
    </lineage>
</organism>
<evidence type="ECO:0000256" key="1">
    <source>
        <dbReference type="ARBA" id="ARBA00022729"/>
    </source>
</evidence>
<dbReference type="Gene3D" id="2.40.160.20">
    <property type="match status" value="1"/>
</dbReference>
<feature type="chain" id="PRO_5002656675" description="Outer membrane protein beta-barrel domain-containing protein" evidence="2">
    <location>
        <begin position="38"/>
        <end position="211"/>
    </location>
</feature>
<dbReference type="Proteomes" id="UP000001558">
    <property type="component" value="Chromosome"/>
</dbReference>
<protein>
    <recommendedName>
        <fullName evidence="3">Outer membrane protein beta-barrel domain-containing protein</fullName>
    </recommendedName>
</protein>
<dbReference type="EMBL" id="CP000606">
    <property type="protein sequence ID" value="ABO22142.1"/>
    <property type="molecule type" value="Genomic_DNA"/>
</dbReference>
<reference evidence="4 5" key="1">
    <citation type="submission" date="2007-03" db="EMBL/GenBank/DDBJ databases">
        <title>Complete sequence of Shewanella loihica PV-4.</title>
        <authorList>
            <consortium name="US DOE Joint Genome Institute"/>
            <person name="Copeland A."/>
            <person name="Lucas S."/>
            <person name="Lapidus A."/>
            <person name="Barry K."/>
            <person name="Detter J.C."/>
            <person name="Glavina del Rio T."/>
            <person name="Hammon N."/>
            <person name="Israni S."/>
            <person name="Dalin E."/>
            <person name="Tice H."/>
            <person name="Pitluck S."/>
            <person name="Chain P."/>
            <person name="Malfatti S."/>
            <person name="Shin M."/>
            <person name="Vergez L."/>
            <person name="Schmutz J."/>
            <person name="Larimer F."/>
            <person name="Land M."/>
            <person name="Hauser L."/>
            <person name="Kyrpides N."/>
            <person name="Mikhailova N."/>
            <person name="Romine M.F."/>
            <person name="Serres G."/>
            <person name="Fredrickson J."/>
            <person name="Tiedje J."/>
            <person name="Richardson P."/>
        </authorList>
    </citation>
    <scope>NUCLEOTIDE SEQUENCE [LARGE SCALE GENOMIC DNA]</scope>
    <source>
        <strain evidence="5">ATCC BAA-1088 / PV-4</strain>
    </source>
</reference>
<feature type="domain" description="Outer membrane protein beta-barrel" evidence="3">
    <location>
        <begin position="24"/>
        <end position="211"/>
    </location>
</feature>
<dbReference type="KEGG" id="slo:Shew_0270"/>
<dbReference type="SUPFAM" id="SSF56925">
    <property type="entry name" value="OMPA-like"/>
    <property type="match status" value="1"/>
</dbReference>
<evidence type="ECO:0000259" key="3">
    <source>
        <dbReference type="Pfam" id="PF13505"/>
    </source>
</evidence>
<evidence type="ECO:0000313" key="4">
    <source>
        <dbReference type="EMBL" id="ABO22142.1"/>
    </source>
</evidence>
<evidence type="ECO:0000256" key="2">
    <source>
        <dbReference type="SAM" id="SignalP"/>
    </source>
</evidence>
<dbReference type="InterPro" id="IPR011250">
    <property type="entry name" value="OMP/PagP_B-barrel"/>
</dbReference>
<dbReference type="eggNOG" id="COG3637">
    <property type="taxonomic scope" value="Bacteria"/>
</dbReference>
<evidence type="ECO:0000313" key="5">
    <source>
        <dbReference type="Proteomes" id="UP000001558"/>
    </source>
</evidence>
<keyword evidence="1 2" id="KW-0732">Signal</keyword>
<feature type="signal peptide" evidence="2">
    <location>
        <begin position="1"/>
        <end position="37"/>
    </location>
</feature>
<keyword evidence="5" id="KW-1185">Reference proteome</keyword>
<dbReference type="STRING" id="323850.Shew_0270"/>
<dbReference type="HOGENOM" id="CLU_1501363_0_0_6"/>
<dbReference type="AlphaFoldDB" id="A3Q9J4"/>
<gene>
    <name evidence="4" type="ordered locus">Shew_0270</name>
</gene>
<dbReference type="Pfam" id="PF13505">
    <property type="entry name" value="OMP_b-brl"/>
    <property type="match status" value="1"/>
</dbReference>
<name>A3Q9J4_SHELP</name>
<accession>A3Q9J4</accession>
<proteinExistence type="predicted"/>
<sequence precursor="true">MPSTKTTPPFKREHIMTKKTLAVAAVITAALSAPTMAADWFIGGGIGSQENNYKAEITEAVDPGFSKGTFKDSDSDMIYELRGGVYLNDNNRVYGTYSYNSDDFAKQQSFLMSYDYLVGLDANNKFNWFIGATAGVNHVSPDTDVLESKNRFVWGGQTGFMYKINDSLSTEIGYRYLKQDYERSFASDAGDKASFSLDDSQQVYLSVDYRF</sequence>